<name>A0A0F9EVA5_9ZZZZ</name>
<dbReference type="AlphaFoldDB" id="A0A0F9EVA5"/>
<accession>A0A0F9EVA5</accession>
<proteinExistence type="predicted"/>
<evidence type="ECO:0000256" key="1">
    <source>
        <dbReference type="SAM" id="Phobius"/>
    </source>
</evidence>
<feature type="transmembrane region" description="Helical" evidence="1">
    <location>
        <begin position="6"/>
        <end position="26"/>
    </location>
</feature>
<keyword evidence="1" id="KW-1133">Transmembrane helix</keyword>
<keyword evidence="1" id="KW-0472">Membrane</keyword>
<evidence type="ECO:0000313" key="2">
    <source>
        <dbReference type="EMBL" id="KKL78004.1"/>
    </source>
</evidence>
<organism evidence="2">
    <name type="scientific">marine sediment metagenome</name>
    <dbReference type="NCBI Taxonomy" id="412755"/>
    <lineage>
        <taxon>unclassified sequences</taxon>
        <taxon>metagenomes</taxon>
        <taxon>ecological metagenomes</taxon>
    </lineage>
</organism>
<reference evidence="2" key="1">
    <citation type="journal article" date="2015" name="Nature">
        <title>Complex archaea that bridge the gap between prokaryotes and eukaryotes.</title>
        <authorList>
            <person name="Spang A."/>
            <person name="Saw J.H."/>
            <person name="Jorgensen S.L."/>
            <person name="Zaremba-Niedzwiedzka K."/>
            <person name="Martijn J."/>
            <person name="Lind A.E."/>
            <person name="van Eijk R."/>
            <person name="Schleper C."/>
            <person name="Guy L."/>
            <person name="Ettema T.J."/>
        </authorList>
    </citation>
    <scope>NUCLEOTIDE SEQUENCE</scope>
</reference>
<dbReference type="EMBL" id="LAZR01023588">
    <property type="protein sequence ID" value="KKL78004.1"/>
    <property type="molecule type" value="Genomic_DNA"/>
</dbReference>
<keyword evidence="1" id="KW-0812">Transmembrane</keyword>
<sequence>MTLETILAGVAVTAVVGLVVAGITVWKQVGIHKNDIEHLQAADARIENAIAEIRKDVKFLIKYVKKGD</sequence>
<gene>
    <name evidence="2" type="ORF">LCGC14_2029170</name>
</gene>
<comment type="caution">
    <text evidence="2">The sequence shown here is derived from an EMBL/GenBank/DDBJ whole genome shotgun (WGS) entry which is preliminary data.</text>
</comment>
<protein>
    <submittedName>
        <fullName evidence="2">Uncharacterized protein</fullName>
    </submittedName>
</protein>